<gene>
    <name evidence="11 12" type="primary">tmk</name>
    <name evidence="12" type="ORF">C3E78_01590</name>
</gene>
<accession>A0A2S0WI41</accession>
<keyword evidence="8 11" id="KW-0067">ATP-binding</keyword>
<evidence type="ECO:0000256" key="11">
    <source>
        <dbReference type="HAMAP-Rule" id="MF_00165"/>
    </source>
</evidence>
<dbReference type="HAMAP" id="MF_00165">
    <property type="entry name" value="Thymidylate_kinase"/>
    <property type="match status" value="1"/>
</dbReference>
<dbReference type="Pfam" id="PF02223">
    <property type="entry name" value="Thymidylate_kin"/>
    <property type="match status" value="1"/>
</dbReference>
<sequence>MDPLFTDTGVFLALEGGEGAGKSTQAALLVQWLEGLGHDVLLTREPGGTDVGTILRRIVLDNSTGELSPRTEALIYAADKAEHVDRVVLPALSAGSIVLTDRYVDSTLAYQGAGRDLDFAELESVARWATSNLRPHLTIVLDIDPTIGHARFEGADRMESEPLEFHQRVRQHFLDLAAADPAHYLVVTGGGTPEEIHRTIREAVEPWLKQVDR</sequence>
<name>A0A2S0WI41_9ACTN</name>
<dbReference type="AlphaFoldDB" id="A0A2S0WI41"/>
<evidence type="ECO:0000313" key="13">
    <source>
        <dbReference type="Proteomes" id="UP000244384"/>
    </source>
</evidence>
<dbReference type="OrthoDB" id="9774907at2"/>
<dbReference type="PANTHER" id="PTHR10344">
    <property type="entry name" value="THYMIDYLATE KINASE"/>
    <property type="match status" value="1"/>
</dbReference>
<dbReference type="Proteomes" id="UP000244384">
    <property type="component" value="Chromosome"/>
</dbReference>
<dbReference type="RefSeq" id="WP_108576662.1">
    <property type="nucleotide sequence ID" value="NZ_CP026952.1"/>
</dbReference>
<comment type="function">
    <text evidence="10 11">Phosphorylation of dTMP to form dTDP in both de novo and salvage pathways of dTTP synthesis.</text>
</comment>
<reference evidence="13" key="1">
    <citation type="submission" date="2018-01" db="EMBL/GenBank/DDBJ databases">
        <authorList>
            <person name="Li J."/>
        </authorList>
    </citation>
    <scope>NUCLEOTIDE SEQUENCE [LARGE SCALE GENOMIC DNA]</scope>
    <source>
        <strain evidence="13">592</strain>
    </source>
</reference>
<evidence type="ECO:0000256" key="6">
    <source>
        <dbReference type="ARBA" id="ARBA00022741"/>
    </source>
</evidence>
<proteinExistence type="inferred from homology"/>
<dbReference type="GO" id="GO:0006235">
    <property type="term" value="P:dTTP biosynthetic process"/>
    <property type="evidence" value="ECO:0007669"/>
    <property type="project" value="UniProtKB-UniRule"/>
</dbReference>
<dbReference type="SUPFAM" id="SSF52540">
    <property type="entry name" value="P-loop containing nucleoside triphosphate hydrolases"/>
    <property type="match status" value="1"/>
</dbReference>
<dbReference type="GO" id="GO:0006233">
    <property type="term" value="P:dTDP biosynthetic process"/>
    <property type="evidence" value="ECO:0007669"/>
    <property type="project" value="InterPro"/>
</dbReference>
<organism evidence="12 13">
    <name type="scientific">Aeromicrobium chenweiae</name>
    <dbReference type="NCBI Taxonomy" id="2079793"/>
    <lineage>
        <taxon>Bacteria</taxon>
        <taxon>Bacillati</taxon>
        <taxon>Actinomycetota</taxon>
        <taxon>Actinomycetes</taxon>
        <taxon>Propionibacteriales</taxon>
        <taxon>Nocardioidaceae</taxon>
        <taxon>Aeromicrobium</taxon>
    </lineage>
</organism>
<evidence type="ECO:0000256" key="4">
    <source>
        <dbReference type="ARBA" id="ARBA00022679"/>
    </source>
</evidence>
<keyword evidence="7 11" id="KW-0418">Kinase</keyword>
<dbReference type="InterPro" id="IPR018095">
    <property type="entry name" value="Thymidylate_kin_CS"/>
</dbReference>
<dbReference type="InterPro" id="IPR027417">
    <property type="entry name" value="P-loop_NTPase"/>
</dbReference>
<evidence type="ECO:0000256" key="2">
    <source>
        <dbReference type="ARBA" id="ARBA00012980"/>
    </source>
</evidence>
<evidence type="ECO:0000256" key="8">
    <source>
        <dbReference type="ARBA" id="ARBA00022840"/>
    </source>
</evidence>
<dbReference type="NCBIfam" id="TIGR00041">
    <property type="entry name" value="DTMP_kinase"/>
    <property type="match status" value="1"/>
</dbReference>
<keyword evidence="4 11" id="KW-0808">Transferase</keyword>
<comment type="catalytic activity">
    <reaction evidence="9 11">
        <text>dTMP + ATP = dTDP + ADP</text>
        <dbReference type="Rhea" id="RHEA:13517"/>
        <dbReference type="ChEBI" id="CHEBI:30616"/>
        <dbReference type="ChEBI" id="CHEBI:58369"/>
        <dbReference type="ChEBI" id="CHEBI:63528"/>
        <dbReference type="ChEBI" id="CHEBI:456216"/>
        <dbReference type="EC" id="2.7.4.9"/>
    </reaction>
</comment>
<dbReference type="GO" id="GO:0006227">
    <property type="term" value="P:dUDP biosynthetic process"/>
    <property type="evidence" value="ECO:0007669"/>
    <property type="project" value="TreeGrafter"/>
</dbReference>
<protein>
    <recommendedName>
        <fullName evidence="3 11">Thymidylate kinase</fullName>
        <ecNumber evidence="2 11">2.7.4.9</ecNumber>
    </recommendedName>
    <alternativeName>
        <fullName evidence="11">dTMP kinase</fullName>
    </alternativeName>
</protein>
<keyword evidence="5 11" id="KW-0545">Nucleotide biosynthesis</keyword>
<dbReference type="PROSITE" id="PS01331">
    <property type="entry name" value="THYMIDYLATE_KINASE"/>
    <property type="match status" value="1"/>
</dbReference>
<dbReference type="PANTHER" id="PTHR10344:SF4">
    <property type="entry name" value="UMP-CMP KINASE 2, MITOCHONDRIAL"/>
    <property type="match status" value="1"/>
</dbReference>
<dbReference type="GO" id="GO:0005829">
    <property type="term" value="C:cytosol"/>
    <property type="evidence" value="ECO:0007669"/>
    <property type="project" value="TreeGrafter"/>
</dbReference>
<evidence type="ECO:0000256" key="1">
    <source>
        <dbReference type="ARBA" id="ARBA00009776"/>
    </source>
</evidence>
<dbReference type="EMBL" id="CP026952">
    <property type="protein sequence ID" value="AWB91016.1"/>
    <property type="molecule type" value="Genomic_DNA"/>
</dbReference>
<dbReference type="KEGG" id="aez:C3E78_01590"/>
<evidence type="ECO:0000256" key="10">
    <source>
        <dbReference type="ARBA" id="ARBA00057735"/>
    </source>
</evidence>
<accession>A0A5F2ER57</accession>
<evidence type="ECO:0000256" key="7">
    <source>
        <dbReference type="ARBA" id="ARBA00022777"/>
    </source>
</evidence>
<dbReference type="InterPro" id="IPR039430">
    <property type="entry name" value="Thymidylate_kin-like_dom"/>
</dbReference>
<evidence type="ECO:0000256" key="5">
    <source>
        <dbReference type="ARBA" id="ARBA00022727"/>
    </source>
</evidence>
<keyword evidence="6 11" id="KW-0547">Nucleotide-binding</keyword>
<dbReference type="EC" id="2.7.4.9" evidence="2 11"/>
<dbReference type="InterPro" id="IPR018094">
    <property type="entry name" value="Thymidylate_kinase"/>
</dbReference>
<keyword evidence="13" id="KW-1185">Reference proteome</keyword>
<evidence type="ECO:0000313" key="12">
    <source>
        <dbReference type="EMBL" id="AWB91016.1"/>
    </source>
</evidence>
<evidence type="ECO:0000256" key="9">
    <source>
        <dbReference type="ARBA" id="ARBA00048743"/>
    </source>
</evidence>
<feature type="binding site" evidence="11">
    <location>
        <begin position="16"/>
        <end position="23"/>
    </location>
    <ligand>
        <name>ATP</name>
        <dbReference type="ChEBI" id="CHEBI:30616"/>
    </ligand>
</feature>
<dbReference type="GO" id="GO:0005524">
    <property type="term" value="F:ATP binding"/>
    <property type="evidence" value="ECO:0007669"/>
    <property type="project" value="UniProtKB-UniRule"/>
</dbReference>
<dbReference type="FunFam" id="3.40.50.300:FF:000225">
    <property type="entry name" value="Thymidylate kinase"/>
    <property type="match status" value="1"/>
</dbReference>
<comment type="similarity">
    <text evidence="1 11">Belongs to the thymidylate kinase family.</text>
</comment>
<dbReference type="Gene3D" id="3.40.50.300">
    <property type="entry name" value="P-loop containing nucleotide triphosphate hydrolases"/>
    <property type="match status" value="1"/>
</dbReference>
<evidence type="ECO:0000256" key="3">
    <source>
        <dbReference type="ARBA" id="ARBA00017144"/>
    </source>
</evidence>
<dbReference type="GO" id="GO:0004798">
    <property type="term" value="F:dTMP kinase activity"/>
    <property type="evidence" value="ECO:0007669"/>
    <property type="project" value="UniProtKB-UniRule"/>
</dbReference>
<dbReference type="CDD" id="cd01672">
    <property type="entry name" value="TMPK"/>
    <property type="match status" value="1"/>
</dbReference>